<protein>
    <recommendedName>
        <fullName evidence="3">Retrotransposon gag domain-containing protein</fullName>
    </recommendedName>
</protein>
<proteinExistence type="predicted"/>
<dbReference type="PANTHER" id="PTHR33223:SF8">
    <property type="entry name" value="OS04G0172440 PROTEIN"/>
    <property type="match status" value="1"/>
</dbReference>
<comment type="caution">
    <text evidence="1">The sequence shown here is derived from an EMBL/GenBank/DDBJ whole genome shotgun (WGS) entry which is preliminary data.</text>
</comment>
<accession>A0A2I0JNT6</accession>
<dbReference type="AlphaFoldDB" id="A0A2I0JNT6"/>
<keyword evidence="2" id="KW-1185">Reference proteome</keyword>
<evidence type="ECO:0000313" key="1">
    <source>
        <dbReference type="EMBL" id="PKI57958.1"/>
    </source>
</evidence>
<dbReference type="EMBL" id="PGOL01001461">
    <property type="protein sequence ID" value="PKI57958.1"/>
    <property type="molecule type" value="Genomic_DNA"/>
</dbReference>
<reference evidence="1 2" key="1">
    <citation type="submission" date="2017-11" db="EMBL/GenBank/DDBJ databases">
        <title>De-novo sequencing of pomegranate (Punica granatum L.) genome.</title>
        <authorList>
            <person name="Akparov Z."/>
            <person name="Amiraslanov A."/>
            <person name="Hajiyeva S."/>
            <person name="Abbasov M."/>
            <person name="Kaur K."/>
            <person name="Hamwieh A."/>
            <person name="Solovyev V."/>
            <person name="Salamov A."/>
            <person name="Braich B."/>
            <person name="Kosarev P."/>
            <person name="Mahmoud A."/>
            <person name="Hajiyev E."/>
            <person name="Babayeva S."/>
            <person name="Izzatullayeva V."/>
            <person name="Mammadov A."/>
            <person name="Mammadov A."/>
            <person name="Sharifova S."/>
            <person name="Ojaghi J."/>
            <person name="Eynullazada K."/>
            <person name="Bayramov B."/>
            <person name="Abdulazimova A."/>
            <person name="Shahmuradov I."/>
        </authorList>
    </citation>
    <scope>NUCLEOTIDE SEQUENCE [LARGE SCALE GENOMIC DNA]</scope>
    <source>
        <strain evidence="2">cv. AG2017</strain>
        <tissue evidence="1">Leaf</tissue>
    </source>
</reference>
<evidence type="ECO:0000313" key="2">
    <source>
        <dbReference type="Proteomes" id="UP000233551"/>
    </source>
</evidence>
<dbReference type="Proteomes" id="UP000233551">
    <property type="component" value="Unassembled WGS sequence"/>
</dbReference>
<gene>
    <name evidence="1" type="ORF">CRG98_021650</name>
</gene>
<organism evidence="1 2">
    <name type="scientific">Punica granatum</name>
    <name type="common">Pomegranate</name>
    <dbReference type="NCBI Taxonomy" id="22663"/>
    <lineage>
        <taxon>Eukaryota</taxon>
        <taxon>Viridiplantae</taxon>
        <taxon>Streptophyta</taxon>
        <taxon>Embryophyta</taxon>
        <taxon>Tracheophyta</taxon>
        <taxon>Spermatophyta</taxon>
        <taxon>Magnoliopsida</taxon>
        <taxon>eudicotyledons</taxon>
        <taxon>Gunneridae</taxon>
        <taxon>Pentapetalae</taxon>
        <taxon>rosids</taxon>
        <taxon>malvids</taxon>
        <taxon>Myrtales</taxon>
        <taxon>Lythraceae</taxon>
        <taxon>Punica</taxon>
    </lineage>
</organism>
<dbReference type="PANTHER" id="PTHR33223">
    <property type="entry name" value="CCHC-TYPE DOMAIN-CONTAINING PROTEIN"/>
    <property type="match status" value="1"/>
</dbReference>
<name>A0A2I0JNT6_PUNGR</name>
<evidence type="ECO:0008006" key="3">
    <source>
        <dbReference type="Google" id="ProtNLM"/>
    </source>
</evidence>
<sequence length="196" mass="23163">MEETIRALQAGTSHPDFCDSDWNLFPGMLLPPKIKISDFKRYDGTKDPRHHLRHYHSKMHSYWDYEEFVIHTFQDSLTGSALDWFMTLKAGDFPTWTDLSQKFLDQHMRIPCIMCNPIKRRKLISQPRQLLSSRNLRNSTLLFKFNKLDPRLRDLLSRLNVFQLLELNKTVLLNRVHASNTPLYQLPPLTYSGNFL</sequence>